<gene>
    <name evidence="2" type="ORF">KC717_04340</name>
</gene>
<proteinExistence type="predicted"/>
<reference evidence="2" key="1">
    <citation type="submission" date="2020-04" db="EMBL/GenBank/DDBJ databases">
        <authorList>
            <person name="Zhang T."/>
        </authorList>
    </citation>
    <scope>NUCLEOTIDE SEQUENCE</scope>
    <source>
        <strain evidence="2">HKST-UBA11</strain>
    </source>
</reference>
<dbReference type="EMBL" id="JAGQLH010000050">
    <property type="protein sequence ID" value="MCA9385851.1"/>
    <property type="molecule type" value="Genomic_DNA"/>
</dbReference>
<feature type="compositionally biased region" description="Basic and acidic residues" evidence="1">
    <location>
        <begin position="192"/>
        <end position="203"/>
    </location>
</feature>
<organism evidence="2 3">
    <name type="scientific">Candidatus Dojkabacteria bacterium</name>
    <dbReference type="NCBI Taxonomy" id="2099670"/>
    <lineage>
        <taxon>Bacteria</taxon>
        <taxon>Candidatus Dojkabacteria</taxon>
    </lineage>
</organism>
<evidence type="ECO:0000256" key="1">
    <source>
        <dbReference type="SAM" id="MobiDB-lite"/>
    </source>
</evidence>
<dbReference type="Proteomes" id="UP000754563">
    <property type="component" value="Unassembled WGS sequence"/>
</dbReference>
<protein>
    <submittedName>
        <fullName evidence="2">Uncharacterized protein</fullName>
    </submittedName>
</protein>
<feature type="compositionally biased region" description="Polar residues" evidence="1">
    <location>
        <begin position="206"/>
        <end position="219"/>
    </location>
</feature>
<dbReference type="AlphaFoldDB" id="A0A955L982"/>
<name>A0A955L982_9BACT</name>
<accession>A0A955L982</accession>
<feature type="compositionally biased region" description="Acidic residues" evidence="1">
    <location>
        <begin position="253"/>
        <end position="262"/>
    </location>
</feature>
<comment type="caution">
    <text evidence="2">The sequence shown here is derived from an EMBL/GenBank/DDBJ whole genome shotgun (WGS) entry which is preliminary data.</text>
</comment>
<reference evidence="2" key="2">
    <citation type="journal article" date="2021" name="Microbiome">
        <title>Successional dynamics and alternative stable states in a saline activated sludge microbial community over 9 years.</title>
        <authorList>
            <person name="Wang Y."/>
            <person name="Ye J."/>
            <person name="Ju F."/>
            <person name="Liu L."/>
            <person name="Boyd J.A."/>
            <person name="Deng Y."/>
            <person name="Parks D.H."/>
            <person name="Jiang X."/>
            <person name="Yin X."/>
            <person name="Woodcroft B.J."/>
            <person name="Tyson G.W."/>
            <person name="Hugenholtz P."/>
            <person name="Polz M.F."/>
            <person name="Zhang T."/>
        </authorList>
    </citation>
    <scope>NUCLEOTIDE SEQUENCE</scope>
    <source>
        <strain evidence="2">HKST-UBA11</strain>
    </source>
</reference>
<feature type="region of interest" description="Disordered" evidence="1">
    <location>
        <begin position="159"/>
        <end position="282"/>
    </location>
</feature>
<feature type="compositionally biased region" description="Polar residues" evidence="1">
    <location>
        <begin position="237"/>
        <end position="252"/>
    </location>
</feature>
<evidence type="ECO:0000313" key="2">
    <source>
        <dbReference type="EMBL" id="MCA9385851.1"/>
    </source>
</evidence>
<sequence length="282" mass="32536">MDKDNQQVNQNIRYLIDPQVIGYFLRKPYDSSEVAEYGFKYEDKVSEIQGEELRKFIQETESLAGEDLEKRFQEVINLPEGQERPLINPDYLNRVDAAVQNLNQQIYAYYLQHMSQEEKDELNVYIKQVEEAIKEEIRVSNEIHEQVLRELQEELERTGRIASNEEVEQQNSNQEEVAIENEEDNTNQQEVEGSHSEPDHDPVLESSDSNQGIDMAESQSENHIEVQSEESHHNVSPRDSISTPSGNTSDAESNNEDVDNIEVDPSLPHTPPRVDLTENPRN</sequence>
<feature type="compositionally biased region" description="Basic and acidic residues" evidence="1">
    <location>
        <begin position="220"/>
        <end position="233"/>
    </location>
</feature>
<evidence type="ECO:0000313" key="3">
    <source>
        <dbReference type="Proteomes" id="UP000754563"/>
    </source>
</evidence>